<accession>A0ABW3QHI0</accession>
<keyword evidence="2" id="KW-1133">Transmembrane helix</keyword>
<gene>
    <name evidence="3" type="ORF">ACFQ3T_04490</name>
</gene>
<keyword evidence="4" id="KW-1185">Reference proteome</keyword>
<reference evidence="4" key="1">
    <citation type="journal article" date="2019" name="Int. J. Syst. Evol. Microbiol.">
        <title>The Global Catalogue of Microorganisms (GCM) 10K type strain sequencing project: providing services to taxonomists for standard genome sequencing and annotation.</title>
        <authorList>
            <consortium name="The Broad Institute Genomics Platform"/>
            <consortium name="The Broad Institute Genome Sequencing Center for Infectious Disease"/>
            <person name="Wu L."/>
            <person name="Ma J."/>
        </authorList>
    </citation>
    <scope>NUCLEOTIDE SEQUENCE [LARGE SCALE GENOMIC DNA]</scope>
    <source>
        <strain evidence="4">CCUG 60214</strain>
    </source>
</reference>
<evidence type="ECO:0000313" key="3">
    <source>
        <dbReference type="EMBL" id="MFD1146374.1"/>
    </source>
</evidence>
<feature type="compositionally biased region" description="Pro residues" evidence="1">
    <location>
        <begin position="14"/>
        <end position="30"/>
    </location>
</feature>
<feature type="transmembrane region" description="Helical" evidence="2">
    <location>
        <begin position="160"/>
        <end position="181"/>
    </location>
</feature>
<dbReference type="Proteomes" id="UP001597168">
    <property type="component" value="Unassembled WGS sequence"/>
</dbReference>
<evidence type="ECO:0000256" key="2">
    <source>
        <dbReference type="SAM" id="Phobius"/>
    </source>
</evidence>
<feature type="compositionally biased region" description="Low complexity" evidence="1">
    <location>
        <begin position="46"/>
        <end position="76"/>
    </location>
</feature>
<keyword evidence="2" id="KW-0812">Transmembrane</keyword>
<keyword evidence="2" id="KW-0472">Membrane</keyword>
<proteinExistence type="predicted"/>
<dbReference type="EMBL" id="JBHTLK010000012">
    <property type="protein sequence ID" value="MFD1146374.1"/>
    <property type="molecule type" value="Genomic_DNA"/>
</dbReference>
<sequence length="321" mass="33059">MTTPPDQPSNPGQPQGPQPPQQPGWGPPSSPQGFPAQQPGQPPYQPGQSGQPGYPGQPDQPGYPAQEAGYQPMPGYQGPPPQYQQPGYAQPGYPQPGYAQPGQPPFGQPQPGYPQPGHQPGQPGQPQFGQPPYPPGHPQPGYPQNFPPPPNKVTSRGAKALIGTVVLAIVGIVIAGVIAGVNGPAGAEAGDCIKVNSASASDADVEKIDCSSAEAAFKVVANLDSGSDACPSGDYAEYSTSGGRRSDGFKLCLMLNAAEGDCFKEEGSIVAGKTSKVTCDSSATYKVTKVVEGRADENECESGETVSVYSQPATTICMTDV</sequence>
<feature type="compositionally biased region" description="Low complexity" evidence="1">
    <location>
        <begin position="84"/>
        <end position="101"/>
    </location>
</feature>
<comment type="caution">
    <text evidence="3">The sequence shown here is derived from an EMBL/GenBank/DDBJ whole genome shotgun (WGS) entry which is preliminary data.</text>
</comment>
<feature type="compositionally biased region" description="Pro residues" evidence="1">
    <location>
        <begin position="102"/>
        <end position="114"/>
    </location>
</feature>
<feature type="region of interest" description="Disordered" evidence="1">
    <location>
        <begin position="1"/>
        <end position="154"/>
    </location>
</feature>
<evidence type="ECO:0000256" key="1">
    <source>
        <dbReference type="SAM" id="MobiDB-lite"/>
    </source>
</evidence>
<dbReference type="RefSeq" id="WP_380720058.1">
    <property type="nucleotide sequence ID" value="NZ_JBHTLK010000012.1"/>
</dbReference>
<feature type="compositionally biased region" description="Low complexity" evidence="1">
    <location>
        <begin position="115"/>
        <end position="128"/>
    </location>
</feature>
<organism evidence="3 4">
    <name type="scientific">Saccharothrix hoggarensis</name>
    <dbReference type="NCBI Taxonomy" id="913853"/>
    <lineage>
        <taxon>Bacteria</taxon>
        <taxon>Bacillati</taxon>
        <taxon>Actinomycetota</taxon>
        <taxon>Actinomycetes</taxon>
        <taxon>Pseudonocardiales</taxon>
        <taxon>Pseudonocardiaceae</taxon>
        <taxon>Saccharothrix</taxon>
    </lineage>
</organism>
<feature type="compositionally biased region" description="Pro residues" evidence="1">
    <location>
        <begin position="129"/>
        <end position="151"/>
    </location>
</feature>
<evidence type="ECO:0000313" key="4">
    <source>
        <dbReference type="Proteomes" id="UP001597168"/>
    </source>
</evidence>
<protein>
    <submittedName>
        <fullName evidence="3">Uncharacterized protein</fullName>
    </submittedName>
</protein>
<name>A0ABW3QHI0_9PSEU</name>